<dbReference type="CDD" id="cd12184">
    <property type="entry name" value="HGDH_like"/>
    <property type="match status" value="1"/>
</dbReference>
<dbReference type="SUPFAM" id="SSF52283">
    <property type="entry name" value="Formate/glycerate dehydrogenase catalytic domain-like"/>
    <property type="match status" value="1"/>
</dbReference>
<sequence>MTIKVVCYGVRENEVDFFLRLNKYNFDLHLIEDLLTHENVDTAKGMDAVILRGNCLADEENIKKMKTYGVKYLFTRTVGYNHIDLQAAADCDMHVARVPSYSPNAIAELALTLAMTLLRHTAYTTNRTAQKDFTIDRTMFSKEIRNCKVGIIGTGKIGLTEAKLFKGLGAEVIGYDIFPSEEAKKHITFMELDDLLKESDIVSLHVPYFPGKNDQMVNADFISKMKDGAILINTARGELQDNGAILEALQSHKLEGFATDVFANEANIFFQKFENSQKQLDPTVQALVDLYPRVLVTPHIGSNTDEALSNMIETSFNNLNEMLTKGVTSNAVQLPKKRAYAS</sequence>
<evidence type="ECO:0000256" key="2">
    <source>
        <dbReference type="ARBA" id="ARBA00023027"/>
    </source>
</evidence>
<protein>
    <submittedName>
        <fullName evidence="6">2-hydroxyacid dehydrogenase</fullName>
    </submittedName>
</protein>
<evidence type="ECO:0000259" key="5">
    <source>
        <dbReference type="Pfam" id="PF02826"/>
    </source>
</evidence>
<dbReference type="SUPFAM" id="SSF51735">
    <property type="entry name" value="NAD(P)-binding Rossmann-fold domains"/>
    <property type="match status" value="1"/>
</dbReference>
<dbReference type="GO" id="GO:0051287">
    <property type="term" value="F:NAD binding"/>
    <property type="evidence" value="ECO:0007669"/>
    <property type="project" value="InterPro"/>
</dbReference>
<dbReference type="KEGG" id="faf:OE104_08415"/>
<comment type="similarity">
    <text evidence="1 3">Belongs to the D-isomer specific 2-hydroxyacid dehydrogenase family.</text>
</comment>
<evidence type="ECO:0000256" key="3">
    <source>
        <dbReference type="RuleBase" id="RU003719"/>
    </source>
</evidence>
<accession>A0A9E8LSA4</accession>
<dbReference type="GO" id="GO:0008720">
    <property type="term" value="F:D-lactate dehydrogenase (NAD+) activity"/>
    <property type="evidence" value="ECO:0007669"/>
    <property type="project" value="TreeGrafter"/>
</dbReference>
<dbReference type="PANTHER" id="PTHR43026:SF1">
    <property type="entry name" value="2-HYDROXYACID DEHYDROGENASE HOMOLOG 1-RELATED"/>
    <property type="match status" value="1"/>
</dbReference>
<reference evidence="6" key="1">
    <citation type="submission" date="2022-09" db="EMBL/GenBank/DDBJ databases">
        <title>Complete Genomes of Fervidibacillus albus and Fervidibacillus halotolerans isolated from tidal flat sediments.</title>
        <authorList>
            <person name="Kwon K.K."/>
            <person name="Yang S.-H."/>
            <person name="Park M.J."/>
            <person name="Oh H.-M."/>
        </authorList>
    </citation>
    <scope>NUCLEOTIDE SEQUENCE</scope>
    <source>
        <strain evidence="6">MEBiC13591</strain>
    </source>
</reference>
<organism evidence="6 7">
    <name type="scientific">Fervidibacillus albus</name>
    <dbReference type="NCBI Taxonomy" id="2980026"/>
    <lineage>
        <taxon>Bacteria</taxon>
        <taxon>Bacillati</taxon>
        <taxon>Bacillota</taxon>
        <taxon>Bacilli</taxon>
        <taxon>Bacillales</taxon>
        <taxon>Bacillaceae</taxon>
        <taxon>Fervidibacillus</taxon>
    </lineage>
</organism>
<proteinExistence type="inferred from homology"/>
<dbReference type="InterPro" id="IPR058205">
    <property type="entry name" value="D-LDH-like"/>
</dbReference>
<evidence type="ECO:0000313" key="7">
    <source>
        <dbReference type="Proteomes" id="UP001164718"/>
    </source>
</evidence>
<dbReference type="Gene3D" id="3.40.50.720">
    <property type="entry name" value="NAD(P)-binding Rossmann-like Domain"/>
    <property type="match status" value="2"/>
</dbReference>
<dbReference type="InterPro" id="IPR006140">
    <property type="entry name" value="D-isomer_DH_NAD-bd"/>
</dbReference>
<dbReference type="Pfam" id="PF00389">
    <property type="entry name" value="2-Hacid_dh"/>
    <property type="match status" value="1"/>
</dbReference>
<dbReference type="RefSeq" id="WP_275416448.1">
    <property type="nucleotide sequence ID" value="NZ_CP106878.1"/>
</dbReference>
<dbReference type="PANTHER" id="PTHR43026">
    <property type="entry name" value="2-HYDROXYACID DEHYDROGENASE HOMOLOG 1-RELATED"/>
    <property type="match status" value="1"/>
</dbReference>
<dbReference type="InterPro" id="IPR029752">
    <property type="entry name" value="D-isomer_DH_CS1"/>
</dbReference>
<evidence type="ECO:0000256" key="1">
    <source>
        <dbReference type="ARBA" id="ARBA00005854"/>
    </source>
</evidence>
<dbReference type="Pfam" id="PF02826">
    <property type="entry name" value="2-Hacid_dh_C"/>
    <property type="match status" value="1"/>
</dbReference>
<evidence type="ECO:0000313" key="6">
    <source>
        <dbReference type="EMBL" id="WAA08668.1"/>
    </source>
</evidence>
<dbReference type="AlphaFoldDB" id="A0A9E8LSA4"/>
<keyword evidence="3" id="KW-0560">Oxidoreductase</keyword>
<keyword evidence="7" id="KW-1185">Reference proteome</keyword>
<feature type="domain" description="D-isomer specific 2-hydroxyacid dehydrogenase catalytic" evidence="4">
    <location>
        <begin position="9"/>
        <end position="332"/>
    </location>
</feature>
<dbReference type="InterPro" id="IPR006139">
    <property type="entry name" value="D-isomer_2_OHA_DH_cat_dom"/>
</dbReference>
<keyword evidence="2" id="KW-0520">NAD</keyword>
<gene>
    <name evidence="6" type="ORF">OE104_08415</name>
</gene>
<dbReference type="PROSITE" id="PS00065">
    <property type="entry name" value="D_2_HYDROXYACID_DH_1"/>
    <property type="match status" value="1"/>
</dbReference>
<feature type="domain" description="D-isomer specific 2-hydroxyacid dehydrogenase NAD-binding" evidence="5">
    <location>
        <begin position="112"/>
        <end position="301"/>
    </location>
</feature>
<name>A0A9E8LSA4_9BACI</name>
<dbReference type="InterPro" id="IPR036291">
    <property type="entry name" value="NAD(P)-bd_dom_sf"/>
</dbReference>
<dbReference type="EMBL" id="CP106878">
    <property type="protein sequence ID" value="WAA08668.1"/>
    <property type="molecule type" value="Genomic_DNA"/>
</dbReference>
<evidence type="ECO:0000259" key="4">
    <source>
        <dbReference type="Pfam" id="PF00389"/>
    </source>
</evidence>
<dbReference type="Proteomes" id="UP001164718">
    <property type="component" value="Chromosome"/>
</dbReference>